<gene>
    <name evidence="6" type="ORF">HHL27_01785</name>
</gene>
<sequence length="291" mass="30752">MDRLLLRYFLAVVDTGSFSRAADLTRVSQPTVSAGIARLERDLGAPLFVRSNRRVELTEAGARLVEPARRIEAAFLEAQAALAETHAVTTIRLGLASTLAAGFVEAIVAACRALPGVRLELVERRAGELAALLDRGRVDLTLGPLGASEARRALALSEEPYLLALSETHPLAGEDTVSADALVDEPMLVRRSCEALPLVSQFFTARGVRPFMAARSMSEERVAGYVRAGLGLTVMPQSLGAPGVALRPLAGFGLTRTVGLVLEPGEHGRAARSGVVEAIRSVADRRAVSGG</sequence>
<dbReference type="PROSITE" id="PS50931">
    <property type="entry name" value="HTH_LYSR"/>
    <property type="match status" value="1"/>
</dbReference>
<comment type="similarity">
    <text evidence="1">Belongs to the LysR transcriptional regulatory family.</text>
</comment>
<dbReference type="CDD" id="cd05466">
    <property type="entry name" value="PBP2_LTTR_substrate"/>
    <property type="match status" value="1"/>
</dbReference>
<evidence type="ECO:0000259" key="5">
    <source>
        <dbReference type="PROSITE" id="PS50931"/>
    </source>
</evidence>
<keyword evidence="3" id="KW-0238">DNA-binding</keyword>
<dbReference type="Pfam" id="PF00126">
    <property type="entry name" value="HTH_1"/>
    <property type="match status" value="1"/>
</dbReference>
<dbReference type="PRINTS" id="PR00039">
    <property type="entry name" value="HTHLYSR"/>
</dbReference>
<dbReference type="SUPFAM" id="SSF46785">
    <property type="entry name" value="Winged helix' DNA-binding domain"/>
    <property type="match status" value="1"/>
</dbReference>
<evidence type="ECO:0000256" key="2">
    <source>
        <dbReference type="ARBA" id="ARBA00023015"/>
    </source>
</evidence>
<dbReference type="GO" id="GO:0032993">
    <property type="term" value="C:protein-DNA complex"/>
    <property type="evidence" value="ECO:0007669"/>
    <property type="project" value="TreeGrafter"/>
</dbReference>
<dbReference type="Gene3D" id="3.40.190.10">
    <property type="entry name" value="Periplasmic binding protein-like II"/>
    <property type="match status" value="2"/>
</dbReference>
<dbReference type="InterPro" id="IPR000847">
    <property type="entry name" value="LysR_HTH_N"/>
</dbReference>
<dbReference type="InterPro" id="IPR036388">
    <property type="entry name" value="WH-like_DNA-bd_sf"/>
</dbReference>
<dbReference type="GO" id="GO:0003700">
    <property type="term" value="F:DNA-binding transcription factor activity"/>
    <property type="evidence" value="ECO:0007669"/>
    <property type="project" value="InterPro"/>
</dbReference>
<dbReference type="AlphaFoldDB" id="A0A7Y0BL81"/>
<dbReference type="Proteomes" id="UP000583556">
    <property type="component" value="Unassembled WGS sequence"/>
</dbReference>
<evidence type="ECO:0000256" key="1">
    <source>
        <dbReference type="ARBA" id="ARBA00009437"/>
    </source>
</evidence>
<evidence type="ECO:0000313" key="6">
    <source>
        <dbReference type="EMBL" id="NML92399.1"/>
    </source>
</evidence>
<dbReference type="Pfam" id="PF03466">
    <property type="entry name" value="LysR_substrate"/>
    <property type="match status" value="1"/>
</dbReference>
<organism evidence="6 7">
    <name type="scientific">Novosphingobium olei</name>
    <dbReference type="NCBI Taxonomy" id="2728851"/>
    <lineage>
        <taxon>Bacteria</taxon>
        <taxon>Pseudomonadati</taxon>
        <taxon>Pseudomonadota</taxon>
        <taxon>Alphaproteobacteria</taxon>
        <taxon>Sphingomonadales</taxon>
        <taxon>Sphingomonadaceae</taxon>
        <taxon>Novosphingobium</taxon>
    </lineage>
</organism>
<keyword evidence="2" id="KW-0805">Transcription regulation</keyword>
<dbReference type="PANTHER" id="PTHR30346:SF28">
    <property type="entry name" value="HTH-TYPE TRANSCRIPTIONAL REGULATOR CYNR"/>
    <property type="match status" value="1"/>
</dbReference>
<evidence type="ECO:0000256" key="4">
    <source>
        <dbReference type="ARBA" id="ARBA00023163"/>
    </source>
</evidence>
<name>A0A7Y0BL81_9SPHN</name>
<dbReference type="GO" id="GO:0003677">
    <property type="term" value="F:DNA binding"/>
    <property type="evidence" value="ECO:0007669"/>
    <property type="project" value="UniProtKB-KW"/>
</dbReference>
<dbReference type="PANTHER" id="PTHR30346">
    <property type="entry name" value="TRANSCRIPTIONAL DUAL REGULATOR HCAR-RELATED"/>
    <property type="match status" value="1"/>
</dbReference>
<comment type="caution">
    <text evidence="6">The sequence shown here is derived from an EMBL/GenBank/DDBJ whole genome shotgun (WGS) entry which is preliminary data.</text>
</comment>
<feature type="domain" description="HTH lysR-type" evidence="5">
    <location>
        <begin position="1"/>
        <end position="58"/>
    </location>
</feature>
<dbReference type="FunFam" id="1.10.10.10:FF:000001">
    <property type="entry name" value="LysR family transcriptional regulator"/>
    <property type="match status" value="1"/>
</dbReference>
<dbReference type="InterPro" id="IPR005119">
    <property type="entry name" value="LysR_subst-bd"/>
</dbReference>
<keyword evidence="7" id="KW-1185">Reference proteome</keyword>
<reference evidence="6 7" key="1">
    <citation type="submission" date="2020-04" db="EMBL/GenBank/DDBJ databases">
        <title>Novosphingobium sp. TW-4 isolated from soil.</title>
        <authorList>
            <person name="Dahal R.H."/>
            <person name="Chaudhary D.K."/>
        </authorList>
    </citation>
    <scope>NUCLEOTIDE SEQUENCE [LARGE SCALE GENOMIC DNA]</scope>
    <source>
        <strain evidence="6 7">TW-4</strain>
    </source>
</reference>
<proteinExistence type="inferred from homology"/>
<protein>
    <submittedName>
        <fullName evidence="6">LysR family transcriptional regulator</fullName>
    </submittedName>
</protein>
<dbReference type="Gene3D" id="1.10.10.10">
    <property type="entry name" value="Winged helix-like DNA-binding domain superfamily/Winged helix DNA-binding domain"/>
    <property type="match status" value="1"/>
</dbReference>
<dbReference type="SUPFAM" id="SSF53850">
    <property type="entry name" value="Periplasmic binding protein-like II"/>
    <property type="match status" value="1"/>
</dbReference>
<keyword evidence="4" id="KW-0804">Transcription</keyword>
<dbReference type="RefSeq" id="WP_169491646.1">
    <property type="nucleotide sequence ID" value="NZ_JABBGM010000001.1"/>
</dbReference>
<accession>A0A7Y0BL81</accession>
<dbReference type="EMBL" id="JABBGM010000001">
    <property type="protein sequence ID" value="NML92399.1"/>
    <property type="molecule type" value="Genomic_DNA"/>
</dbReference>
<evidence type="ECO:0000256" key="3">
    <source>
        <dbReference type="ARBA" id="ARBA00023125"/>
    </source>
</evidence>
<dbReference type="InterPro" id="IPR036390">
    <property type="entry name" value="WH_DNA-bd_sf"/>
</dbReference>
<evidence type="ECO:0000313" key="7">
    <source>
        <dbReference type="Proteomes" id="UP000583556"/>
    </source>
</evidence>